<dbReference type="InterPro" id="IPR050109">
    <property type="entry name" value="HTH-type_TetR-like_transc_reg"/>
</dbReference>
<keyword evidence="4" id="KW-0804">Transcription</keyword>
<keyword evidence="2" id="KW-0805">Transcription regulation</keyword>
<dbReference type="InterPro" id="IPR041586">
    <property type="entry name" value="PsrA_TetR_C"/>
</dbReference>
<dbReference type="PANTHER" id="PTHR30055:SF235">
    <property type="entry name" value="TRANSCRIPTIONAL REGULATORY PROTEIN"/>
    <property type="match status" value="1"/>
</dbReference>
<dbReference type="Pfam" id="PF17939">
    <property type="entry name" value="TetR_C_30"/>
    <property type="match status" value="1"/>
</dbReference>
<dbReference type="InterPro" id="IPR009057">
    <property type="entry name" value="Homeodomain-like_sf"/>
</dbReference>
<dbReference type="PANTHER" id="PTHR30055">
    <property type="entry name" value="HTH-TYPE TRANSCRIPTIONAL REGULATOR RUTR"/>
    <property type="match status" value="1"/>
</dbReference>
<dbReference type="EMBL" id="WTVR01000065">
    <property type="protein sequence ID" value="NMF91112.1"/>
    <property type="molecule type" value="Genomic_DNA"/>
</dbReference>
<sequence length="233" mass="25953">MRAPSDRQPAAETRDRILDAAEVLFVEHGFEATTMRMITSRADANIAAVNYHFGGKDALIQEVFKRRLTDLNRRRLAKLDRLEAEADGAPLKPSRIVEAFFGTALEMAADTAHGGHTFMRLLGRTYTEPNGFVRQFLAEEYAEAVERFLAALYRALPDVPREEILWRFHFMMGAMSYAIAGTDALQLFAGKFDDADPERLMPRLMSFLLGGLRAPLPGQGVPGENGKGAHRAQ</sequence>
<dbReference type="PROSITE" id="PS50977">
    <property type="entry name" value="HTH_TETR_2"/>
    <property type="match status" value="1"/>
</dbReference>
<evidence type="ECO:0000256" key="1">
    <source>
        <dbReference type="ARBA" id="ARBA00022491"/>
    </source>
</evidence>
<dbReference type="RefSeq" id="WP_169208436.1">
    <property type="nucleotide sequence ID" value="NZ_CP059560.1"/>
</dbReference>
<gene>
    <name evidence="7" type="ORF">GPA26_21865</name>
</gene>
<dbReference type="InterPro" id="IPR001647">
    <property type="entry name" value="HTH_TetR"/>
</dbReference>
<evidence type="ECO:0000256" key="3">
    <source>
        <dbReference type="ARBA" id="ARBA00023125"/>
    </source>
</evidence>
<evidence type="ECO:0000256" key="5">
    <source>
        <dbReference type="PROSITE-ProRule" id="PRU00335"/>
    </source>
</evidence>
<keyword evidence="3 5" id="KW-0238">DNA-binding</keyword>
<proteinExistence type="predicted"/>
<dbReference type="InterPro" id="IPR023772">
    <property type="entry name" value="DNA-bd_HTH_TetR-type_CS"/>
</dbReference>
<evidence type="ECO:0000256" key="2">
    <source>
        <dbReference type="ARBA" id="ARBA00023015"/>
    </source>
</evidence>
<dbReference type="Gene3D" id="1.10.357.10">
    <property type="entry name" value="Tetracycline Repressor, domain 2"/>
    <property type="match status" value="1"/>
</dbReference>
<keyword evidence="1" id="KW-0678">Repressor</keyword>
<feature type="domain" description="HTH tetR-type" evidence="6">
    <location>
        <begin position="11"/>
        <end position="71"/>
    </location>
</feature>
<protein>
    <submittedName>
        <fullName evidence="7">TetR family transcriptional regulator</fullName>
    </submittedName>
</protein>
<evidence type="ECO:0000313" key="7">
    <source>
        <dbReference type="EMBL" id="NMF91112.1"/>
    </source>
</evidence>
<dbReference type="SUPFAM" id="SSF48498">
    <property type="entry name" value="Tetracyclin repressor-like, C-terminal domain"/>
    <property type="match status" value="1"/>
</dbReference>
<keyword evidence="8" id="KW-1185">Reference proteome</keyword>
<dbReference type="PRINTS" id="PR00455">
    <property type="entry name" value="HTHTETR"/>
</dbReference>
<dbReference type="PROSITE" id="PS01081">
    <property type="entry name" value="HTH_TETR_1"/>
    <property type="match status" value="1"/>
</dbReference>
<dbReference type="Pfam" id="PF00440">
    <property type="entry name" value="TetR_N"/>
    <property type="match status" value="1"/>
</dbReference>
<organism evidence="7 8">
    <name type="scientific">Aromatoleum petrolei</name>
    <dbReference type="NCBI Taxonomy" id="76116"/>
    <lineage>
        <taxon>Bacteria</taxon>
        <taxon>Pseudomonadati</taxon>
        <taxon>Pseudomonadota</taxon>
        <taxon>Betaproteobacteria</taxon>
        <taxon>Rhodocyclales</taxon>
        <taxon>Rhodocyclaceae</taxon>
        <taxon>Aromatoleum</taxon>
    </lineage>
</organism>
<accession>A0ABX1MT13</accession>
<reference evidence="7 8" key="1">
    <citation type="submission" date="2019-12" db="EMBL/GenBank/DDBJ databases">
        <title>Comparative genomics gives insights into the taxonomy of the Azoarcus-Aromatoleum group and reveals separate origins of nif in the plant-associated Azoarcus and non-plant-associated Aromatoleum sub-groups.</title>
        <authorList>
            <person name="Lafos M."/>
            <person name="Maluk M."/>
            <person name="Batista M."/>
            <person name="Junghare M."/>
            <person name="Carmona M."/>
            <person name="Faoro H."/>
            <person name="Cruz L.M."/>
            <person name="Battistoni F."/>
            <person name="De Souza E."/>
            <person name="Pedrosa F."/>
            <person name="Chen W.-M."/>
            <person name="Poole P.S."/>
            <person name="Dixon R.A."/>
            <person name="James E.K."/>
        </authorList>
    </citation>
    <scope>NUCLEOTIDE SEQUENCE [LARGE SCALE GENOMIC DNA]</scope>
    <source>
        <strain evidence="7 8">ToN1</strain>
    </source>
</reference>
<comment type="caution">
    <text evidence="7">The sequence shown here is derived from an EMBL/GenBank/DDBJ whole genome shotgun (WGS) entry which is preliminary data.</text>
</comment>
<dbReference type="SUPFAM" id="SSF46689">
    <property type="entry name" value="Homeodomain-like"/>
    <property type="match status" value="1"/>
</dbReference>
<evidence type="ECO:0000313" key="8">
    <source>
        <dbReference type="Proteomes" id="UP000652074"/>
    </source>
</evidence>
<feature type="DNA-binding region" description="H-T-H motif" evidence="5">
    <location>
        <begin position="34"/>
        <end position="53"/>
    </location>
</feature>
<dbReference type="Proteomes" id="UP000652074">
    <property type="component" value="Unassembled WGS sequence"/>
</dbReference>
<evidence type="ECO:0000256" key="4">
    <source>
        <dbReference type="ARBA" id="ARBA00023163"/>
    </source>
</evidence>
<evidence type="ECO:0000259" key="6">
    <source>
        <dbReference type="PROSITE" id="PS50977"/>
    </source>
</evidence>
<dbReference type="InterPro" id="IPR036271">
    <property type="entry name" value="Tet_transcr_reg_TetR-rel_C_sf"/>
</dbReference>
<name>A0ABX1MT13_9RHOO</name>